<dbReference type="PANTHER" id="PTHR21245">
    <property type="entry name" value="HETEROGENEOUS NUCLEAR RIBONUCLEOPROTEIN"/>
    <property type="match status" value="1"/>
</dbReference>
<dbReference type="GO" id="GO:0008270">
    <property type="term" value="F:zinc ion binding"/>
    <property type="evidence" value="ECO:0007669"/>
    <property type="project" value="UniProtKB-KW"/>
</dbReference>
<evidence type="ECO:0008006" key="9">
    <source>
        <dbReference type="Google" id="ProtNLM"/>
    </source>
</evidence>
<dbReference type="Pfam" id="PF00098">
    <property type="entry name" value="zf-CCHC"/>
    <property type="match status" value="1"/>
</dbReference>
<dbReference type="Gene3D" id="3.30.70.330">
    <property type="match status" value="1"/>
</dbReference>
<feature type="domain" description="CCHC-type" evidence="6">
    <location>
        <begin position="91"/>
        <end position="106"/>
    </location>
</feature>
<name>A0A2T7NYE1_POMCA</name>
<dbReference type="PROSITE" id="PS50158">
    <property type="entry name" value="ZF_CCHC"/>
    <property type="match status" value="1"/>
</dbReference>
<evidence type="ECO:0000256" key="2">
    <source>
        <dbReference type="PROSITE-ProRule" id="PRU00047"/>
    </source>
</evidence>
<evidence type="ECO:0000256" key="1">
    <source>
        <dbReference type="ARBA" id="ARBA00022884"/>
    </source>
</evidence>
<evidence type="ECO:0000313" key="7">
    <source>
        <dbReference type="EMBL" id="PVD26198.1"/>
    </source>
</evidence>
<comment type="caution">
    <text evidence="7">The sequence shown here is derived from an EMBL/GenBank/DDBJ whole genome shotgun (WGS) entry which is preliminary data.</text>
</comment>
<evidence type="ECO:0000259" key="6">
    <source>
        <dbReference type="PROSITE" id="PS50158"/>
    </source>
</evidence>
<keyword evidence="1 3" id="KW-0694">RNA-binding</keyword>
<keyword evidence="2" id="KW-0863">Zinc-finger</keyword>
<dbReference type="Gene3D" id="4.10.60.10">
    <property type="entry name" value="Zinc finger, CCHC-type"/>
    <property type="match status" value="1"/>
</dbReference>
<organism evidence="7 8">
    <name type="scientific">Pomacea canaliculata</name>
    <name type="common">Golden apple snail</name>
    <dbReference type="NCBI Taxonomy" id="400727"/>
    <lineage>
        <taxon>Eukaryota</taxon>
        <taxon>Metazoa</taxon>
        <taxon>Spiralia</taxon>
        <taxon>Lophotrochozoa</taxon>
        <taxon>Mollusca</taxon>
        <taxon>Gastropoda</taxon>
        <taxon>Caenogastropoda</taxon>
        <taxon>Architaenioglossa</taxon>
        <taxon>Ampullarioidea</taxon>
        <taxon>Ampullariidae</taxon>
        <taxon>Pomacea</taxon>
    </lineage>
</organism>
<dbReference type="SMART" id="SM00360">
    <property type="entry name" value="RRM"/>
    <property type="match status" value="1"/>
</dbReference>
<dbReference type="InterPro" id="IPR000504">
    <property type="entry name" value="RRM_dom"/>
</dbReference>
<dbReference type="STRING" id="400727.A0A2T7NYE1"/>
<evidence type="ECO:0000256" key="3">
    <source>
        <dbReference type="PROSITE-ProRule" id="PRU00176"/>
    </source>
</evidence>
<dbReference type="SMART" id="SM00343">
    <property type="entry name" value="ZnF_C2HC"/>
    <property type="match status" value="1"/>
</dbReference>
<feature type="domain" description="RRM" evidence="5">
    <location>
        <begin position="7"/>
        <end position="77"/>
    </location>
</feature>
<keyword evidence="2" id="KW-0479">Metal-binding</keyword>
<dbReference type="SUPFAM" id="SSF54928">
    <property type="entry name" value="RNA-binding domain, RBD"/>
    <property type="match status" value="1"/>
</dbReference>
<protein>
    <recommendedName>
        <fullName evidence="9">RNA-binding protein lark</fullName>
    </recommendedName>
</protein>
<sequence>MNKLPSRKVYVGNLPDNCDKENLQKLFESVGKIAEFDVVKNFGFVHFETEEGAKRAVDELNDTEFEGMVIKVELSRSKVRHKPGMGDMTECYRCGKDGHWSKDCPKAGRGRGRGRGGPPRPAEPYGPPAFRDPYADPYADPYLRNRYFPSGYDRYHPYGDPYDRRPAPYRDPYYERDPYARPSVDYYDRLAASASEFLDLLQLLQ</sequence>
<gene>
    <name evidence="7" type="ORF">C0Q70_13867</name>
</gene>
<evidence type="ECO:0000313" key="8">
    <source>
        <dbReference type="Proteomes" id="UP000245119"/>
    </source>
</evidence>
<reference evidence="7 8" key="1">
    <citation type="submission" date="2018-04" db="EMBL/GenBank/DDBJ databases">
        <title>The genome of golden apple snail Pomacea canaliculata provides insight into stress tolerance and invasive adaptation.</title>
        <authorList>
            <person name="Liu C."/>
            <person name="Liu B."/>
            <person name="Ren Y."/>
            <person name="Zhang Y."/>
            <person name="Wang H."/>
            <person name="Li S."/>
            <person name="Jiang F."/>
            <person name="Yin L."/>
            <person name="Zhang G."/>
            <person name="Qian W."/>
            <person name="Fan W."/>
        </authorList>
    </citation>
    <scope>NUCLEOTIDE SEQUENCE [LARGE SCALE GENOMIC DNA]</scope>
    <source>
        <strain evidence="7">SZHN2017</strain>
        <tissue evidence="7">Muscle</tissue>
    </source>
</reference>
<accession>A0A2T7NYE1</accession>
<proteinExistence type="predicted"/>
<dbReference type="EMBL" id="PZQS01000008">
    <property type="protein sequence ID" value="PVD26198.1"/>
    <property type="molecule type" value="Genomic_DNA"/>
</dbReference>
<dbReference type="Pfam" id="PF00076">
    <property type="entry name" value="RRM_1"/>
    <property type="match status" value="1"/>
</dbReference>
<dbReference type="Proteomes" id="UP000245119">
    <property type="component" value="Linkage Group LG8"/>
</dbReference>
<feature type="compositionally biased region" description="Pro residues" evidence="4">
    <location>
        <begin position="118"/>
        <end position="127"/>
    </location>
</feature>
<dbReference type="GO" id="GO:0003723">
    <property type="term" value="F:RNA binding"/>
    <property type="evidence" value="ECO:0007669"/>
    <property type="project" value="UniProtKB-UniRule"/>
</dbReference>
<keyword evidence="2" id="KW-0862">Zinc</keyword>
<dbReference type="AlphaFoldDB" id="A0A2T7NYE1"/>
<dbReference type="InterPro" id="IPR035979">
    <property type="entry name" value="RBD_domain_sf"/>
</dbReference>
<dbReference type="OrthoDB" id="79941at2759"/>
<dbReference type="InterPro" id="IPR012677">
    <property type="entry name" value="Nucleotide-bd_a/b_plait_sf"/>
</dbReference>
<keyword evidence="8" id="KW-1185">Reference proteome</keyword>
<feature type="region of interest" description="Disordered" evidence="4">
    <location>
        <begin position="103"/>
        <end position="131"/>
    </location>
</feature>
<dbReference type="InterPro" id="IPR001878">
    <property type="entry name" value="Znf_CCHC"/>
</dbReference>
<dbReference type="PROSITE" id="PS50102">
    <property type="entry name" value="RRM"/>
    <property type="match status" value="1"/>
</dbReference>
<evidence type="ECO:0000259" key="5">
    <source>
        <dbReference type="PROSITE" id="PS50102"/>
    </source>
</evidence>
<evidence type="ECO:0000256" key="4">
    <source>
        <dbReference type="SAM" id="MobiDB-lite"/>
    </source>
</evidence>